<dbReference type="RefSeq" id="WP_345246190.1">
    <property type="nucleotide sequence ID" value="NZ_BAABHD010000070.1"/>
</dbReference>
<gene>
    <name evidence="2" type="ORF">GCM10023189_39270</name>
</gene>
<dbReference type="PANTHER" id="PTHR43539:SF78">
    <property type="entry name" value="FLAVIN-CONTAINING MONOOXYGENASE"/>
    <property type="match status" value="1"/>
</dbReference>
<sequence length="425" mass="46206">MDHPLVDVVVVGAGHAGLSISKLLADHQLSHRVFERGQIGETWRSQRWQSFKLNSVNRLSLLPGQSPVFEDSEAFSYAPAFVNQLEAYVREFNLPVVEHAVVTAIEKEEARSGFAITVTINGVPQTCYSRQVVVASGGQNKLTIPPFAHQIAAGIVQQHAAEYRSAAQLPPGAVLVVGSAQSGTQIAEDLSNAGRTVFLSTCKVGRIPRTYRGKDIFDWMFGMGLYDTMRDEASPELLRTRPPQVSGVGIRGKTCSLQSLAQKGAVILGKADHADRDTVYLQPNAAEHVLFADAFSAKLKSAVDGYIDQQNIAAPAPDEDPNDLPDETASCASSITTLSLKANNITSIIWATGFTGDFSYLKLPVFNEDKTLNHHNGVSAVEGLYFLGLPWLRRRASGIIWGIQDDAVSIAQRVLQFHECHESVV</sequence>
<accession>A0ABP8NA02</accession>
<organism evidence="2 3">
    <name type="scientific">Nibrella saemangeumensis</name>
    <dbReference type="NCBI Taxonomy" id="1084526"/>
    <lineage>
        <taxon>Bacteria</taxon>
        <taxon>Pseudomonadati</taxon>
        <taxon>Bacteroidota</taxon>
        <taxon>Cytophagia</taxon>
        <taxon>Cytophagales</taxon>
        <taxon>Spirosomataceae</taxon>
        <taxon>Nibrella</taxon>
    </lineage>
</organism>
<dbReference type="PANTHER" id="PTHR43539">
    <property type="entry name" value="FLAVIN-BINDING MONOOXYGENASE-LIKE PROTEIN (AFU_ORTHOLOGUE AFUA_4G09220)"/>
    <property type="match status" value="1"/>
</dbReference>
<dbReference type="Pfam" id="PF13738">
    <property type="entry name" value="Pyr_redox_3"/>
    <property type="match status" value="1"/>
</dbReference>
<dbReference type="Proteomes" id="UP001501175">
    <property type="component" value="Unassembled WGS sequence"/>
</dbReference>
<dbReference type="InterPro" id="IPR036188">
    <property type="entry name" value="FAD/NAD-bd_sf"/>
</dbReference>
<protein>
    <submittedName>
        <fullName evidence="2">NAD(P)/FAD-dependent oxidoreductase</fullName>
    </submittedName>
</protein>
<dbReference type="SUPFAM" id="SSF51905">
    <property type="entry name" value="FAD/NAD(P)-binding domain"/>
    <property type="match status" value="1"/>
</dbReference>
<comment type="caution">
    <text evidence="2">The sequence shown here is derived from an EMBL/GenBank/DDBJ whole genome shotgun (WGS) entry which is preliminary data.</text>
</comment>
<dbReference type="EMBL" id="BAABHD010000070">
    <property type="protein sequence ID" value="GAA4462518.1"/>
    <property type="molecule type" value="Genomic_DNA"/>
</dbReference>
<evidence type="ECO:0000313" key="3">
    <source>
        <dbReference type="Proteomes" id="UP001501175"/>
    </source>
</evidence>
<dbReference type="Gene3D" id="3.50.50.60">
    <property type="entry name" value="FAD/NAD(P)-binding domain"/>
    <property type="match status" value="1"/>
</dbReference>
<evidence type="ECO:0000256" key="1">
    <source>
        <dbReference type="ARBA" id="ARBA00023002"/>
    </source>
</evidence>
<evidence type="ECO:0000313" key="2">
    <source>
        <dbReference type="EMBL" id="GAA4462518.1"/>
    </source>
</evidence>
<reference evidence="3" key="1">
    <citation type="journal article" date="2019" name="Int. J. Syst. Evol. Microbiol.">
        <title>The Global Catalogue of Microorganisms (GCM) 10K type strain sequencing project: providing services to taxonomists for standard genome sequencing and annotation.</title>
        <authorList>
            <consortium name="The Broad Institute Genomics Platform"/>
            <consortium name="The Broad Institute Genome Sequencing Center for Infectious Disease"/>
            <person name="Wu L."/>
            <person name="Ma J."/>
        </authorList>
    </citation>
    <scope>NUCLEOTIDE SEQUENCE [LARGE SCALE GENOMIC DNA]</scope>
    <source>
        <strain evidence="3">JCM 17927</strain>
    </source>
</reference>
<proteinExistence type="predicted"/>
<dbReference type="InterPro" id="IPR050982">
    <property type="entry name" value="Auxin_biosynth/cation_transpt"/>
</dbReference>
<keyword evidence="3" id="KW-1185">Reference proteome</keyword>
<dbReference type="PRINTS" id="PR00411">
    <property type="entry name" value="PNDRDTASEI"/>
</dbReference>
<name>A0ABP8NA02_9BACT</name>
<keyword evidence="1" id="KW-0560">Oxidoreductase</keyword>